<dbReference type="InterPro" id="IPR041698">
    <property type="entry name" value="Methyltransf_25"/>
</dbReference>
<dbReference type="GO" id="GO:0008168">
    <property type="term" value="F:methyltransferase activity"/>
    <property type="evidence" value="ECO:0007669"/>
    <property type="project" value="UniProtKB-KW"/>
</dbReference>
<dbReference type="Gene3D" id="3.40.50.150">
    <property type="entry name" value="Vaccinia Virus protein VP39"/>
    <property type="match status" value="1"/>
</dbReference>
<accession>A0A842I9I4</accession>
<sequence length="210" mass="22595">MAERTSGLHRVVTIPAVYGAIQNLLGGGGEGRARLAERLFADTEGKSVLELGCGPGTWVPHLGTAARYLGIDWNPRHIDSATRAYGTDTRRFLCGDLALLLDDPDFPRFDVVLGIGILHHLDDDVATGALATAARALGQGGIYVGVEPVLHPRQHPVARLLKALDSGRNIRREDGYRALLSPSFVALSTRIETGLMRVPYSHCLISARVA</sequence>
<dbReference type="CDD" id="cd02440">
    <property type="entry name" value="AdoMet_MTases"/>
    <property type="match status" value="1"/>
</dbReference>
<dbReference type="PANTHER" id="PTHR43861:SF1">
    <property type="entry name" value="TRANS-ACONITATE 2-METHYLTRANSFERASE"/>
    <property type="match status" value="1"/>
</dbReference>
<protein>
    <submittedName>
        <fullName evidence="4">Class I SAM-dependent methyltransferase</fullName>
    </submittedName>
</protein>
<evidence type="ECO:0000256" key="2">
    <source>
        <dbReference type="ARBA" id="ARBA00022679"/>
    </source>
</evidence>
<keyword evidence="5" id="KW-1185">Reference proteome</keyword>
<evidence type="ECO:0000313" key="5">
    <source>
        <dbReference type="Proteomes" id="UP000555411"/>
    </source>
</evidence>
<evidence type="ECO:0000256" key="1">
    <source>
        <dbReference type="ARBA" id="ARBA00022603"/>
    </source>
</evidence>
<gene>
    <name evidence="4" type="ORF">H7F16_12320</name>
</gene>
<proteinExistence type="predicted"/>
<reference evidence="4 5" key="1">
    <citation type="journal article" date="2017" name="Int. J. Syst. Evol. Microbiol.">
        <title>Gemmobacter straminiformis sp. nov., isolated from an artificial fountain.</title>
        <authorList>
            <person name="Kang J.Y."/>
            <person name="Kim M.J."/>
            <person name="Chun J."/>
            <person name="Son K.P."/>
            <person name="Jahng K.Y."/>
        </authorList>
    </citation>
    <scope>NUCLEOTIDE SEQUENCE [LARGE SCALE GENOMIC DNA]</scope>
    <source>
        <strain evidence="4 5">CAM-8</strain>
    </source>
</reference>
<dbReference type="AlphaFoldDB" id="A0A842I9I4"/>
<organism evidence="4 5">
    <name type="scientific">Paragemmobacter straminiformis</name>
    <dbReference type="NCBI Taxonomy" id="2045119"/>
    <lineage>
        <taxon>Bacteria</taxon>
        <taxon>Pseudomonadati</taxon>
        <taxon>Pseudomonadota</taxon>
        <taxon>Alphaproteobacteria</taxon>
        <taxon>Rhodobacterales</taxon>
        <taxon>Paracoccaceae</taxon>
        <taxon>Paragemmobacter</taxon>
    </lineage>
</organism>
<keyword evidence="2 4" id="KW-0808">Transferase</keyword>
<name>A0A842I9I4_9RHOB</name>
<dbReference type="EMBL" id="JACLQD010000003">
    <property type="protein sequence ID" value="MBC2836295.1"/>
    <property type="molecule type" value="Genomic_DNA"/>
</dbReference>
<dbReference type="Proteomes" id="UP000555411">
    <property type="component" value="Unassembled WGS sequence"/>
</dbReference>
<dbReference type="PANTHER" id="PTHR43861">
    <property type="entry name" value="TRANS-ACONITATE 2-METHYLTRANSFERASE-RELATED"/>
    <property type="match status" value="1"/>
</dbReference>
<keyword evidence="1 4" id="KW-0489">Methyltransferase</keyword>
<feature type="domain" description="Methyltransferase" evidence="3">
    <location>
        <begin position="48"/>
        <end position="141"/>
    </location>
</feature>
<dbReference type="Pfam" id="PF13649">
    <property type="entry name" value="Methyltransf_25"/>
    <property type="match status" value="1"/>
</dbReference>
<dbReference type="SUPFAM" id="SSF53335">
    <property type="entry name" value="S-adenosyl-L-methionine-dependent methyltransferases"/>
    <property type="match status" value="1"/>
</dbReference>
<dbReference type="GO" id="GO:0032259">
    <property type="term" value="P:methylation"/>
    <property type="evidence" value="ECO:0007669"/>
    <property type="project" value="UniProtKB-KW"/>
</dbReference>
<evidence type="ECO:0000259" key="3">
    <source>
        <dbReference type="Pfam" id="PF13649"/>
    </source>
</evidence>
<comment type="caution">
    <text evidence="4">The sequence shown here is derived from an EMBL/GenBank/DDBJ whole genome shotgun (WGS) entry which is preliminary data.</text>
</comment>
<dbReference type="InterPro" id="IPR029063">
    <property type="entry name" value="SAM-dependent_MTases_sf"/>
</dbReference>
<dbReference type="RefSeq" id="WP_185797900.1">
    <property type="nucleotide sequence ID" value="NZ_JACLQD010000003.1"/>
</dbReference>
<evidence type="ECO:0000313" key="4">
    <source>
        <dbReference type="EMBL" id="MBC2836295.1"/>
    </source>
</evidence>